<evidence type="ECO:0000313" key="8">
    <source>
        <dbReference type="EMBL" id="GGN82450.1"/>
    </source>
</evidence>
<dbReference type="RefSeq" id="WP_188717122.1">
    <property type="nucleotide sequence ID" value="NZ_BAABBD010000002.1"/>
</dbReference>
<dbReference type="InterPro" id="IPR013766">
    <property type="entry name" value="Thioredoxin_domain"/>
</dbReference>
<dbReference type="PANTHER" id="PTHR45663">
    <property type="entry name" value="GEO12009P1"/>
    <property type="match status" value="1"/>
</dbReference>
<dbReference type="Gene3D" id="1.25.40.10">
    <property type="entry name" value="Tetratricopeptide repeat domain"/>
    <property type="match status" value="1"/>
</dbReference>
<evidence type="ECO:0000256" key="1">
    <source>
        <dbReference type="ARBA" id="ARBA00008987"/>
    </source>
</evidence>
<proteinExistence type="inferred from homology"/>
<evidence type="ECO:0000256" key="4">
    <source>
        <dbReference type="ARBA" id="ARBA00023157"/>
    </source>
</evidence>
<dbReference type="Pfam" id="PF14561">
    <property type="entry name" value="TPR_20"/>
    <property type="match status" value="1"/>
</dbReference>
<dbReference type="Pfam" id="PF00085">
    <property type="entry name" value="Thioredoxin"/>
    <property type="match status" value="1"/>
</dbReference>
<evidence type="ECO:0000259" key="7">
    <source>
        <dbReference type="PROSITE" id="PS51352"/>
    </source>
</evidence>
<dbReference type="PROSITE" id="PS00194">
    <property type="entry name" value="THIOREDOXIN_1"/>
    <property type="match status" value="1"/>
</dbReference>
<evidence type="ECO:0000256" key="2">
    <source>
        <dbReference type="ARBA" id="ARBA00022448"/>
    </source>
</evidence>
<name>A0ABQ2KHX8_9MICO</name>
<dbReference type="CDD" id="cd02956">
    <property type="entry name" value="ybbN"/>
    <property type="match status" value="1"/>
</dbReference>
<comment type="caution">
    <text evidence="8">The sequence shown here is derived from an EMBL/GenBank/DDBJ whole genome shotgun (WGS) entry which is preliminary data.</text>
</comment>
<dbReference type="PANTHER" id="PTHR45663:SF11">
    <property type="entry name" value="GEO12009P1"/>
    <property type="match status" value="1"/>
</dbReference>
<gene>
    <name evidence="8" type="ORF">GCM10010968_12280</name>
</gene>
<keyword evidence="9" id="KW-1185">Reference proteome</keyword>
<protein>
    <submittedName>
        <fullName evidence="8">Co-chaperone YbbN</fullName>
    </submittedName>
</protein>
<dbReference type="Proteomes" id="UP000626982">
    <property type="component" value="Unassembled WGS sequence"/>
</dbReference>
<keyword evidence="2" id="KW-0813">Transport</keyword>
<organism evidence="8 9">
    <name type="scientific">Agrococcus terreus</name>
    <dbReference type="NCBI Taxonomy" id="574649"/>
    <lineage>
        <taxon>Bacteria</taxon>
        <taxon>Bacillati</taxon>
        <taxon>Actinomycetota</taxon>
        <taxon>Actinomycetes</taxon>
        <taxon>Micrococcales</taxon>
        <taxon>Microbacteriaceae</taxon>
        <taxon>Agrococcus</taxon>
    </lineage>
</organism>
<keyword evidence="4" id="KW-1015">Disulfide bond</keyword>
<dbReference type="EMBL" id="BMLM01000001">
    <property type="protein sequence ID" value="GGN82450.1"/>
    <property type="molecule type" value="Genomic_DNA"/>
</dbReference>
<dbReference type="InterPro" id="IPR011990">
    <property type="entry name" value="TPR-like_helical_dom_sf"/>
</dbReference>
<sequence length="327" mass="33992">MAAPDMMPASMGGAVDLSVLAARHAQEAQAAARPADAAEGSSPDGAGAAAPGAPVPGVIVDVTDAEFGAVVELSSSVPVIVDIWAEWCGPCKQLTPVLERLVSEYQGRLVLAKVDADANPQLVQAFQAQSIPTVAAVIGGRPAPLFTGAIPEEQVREVLEQVLAFAEQQGITGRVPVEGAEAPAEPEPEPVPPLHQEAYDALEAGDLPTAIAAFEKAVAQNPRDAEAIAGLAQVRLLSRLQGRGADEVRAAAGGAPDDIEAQMLVADLDLSGGHVEDAFLRLLDLMATLSGDAKQDVRLRLLDHFEIVGLDDPRVGAARRRLTSLLY</sequence>
<comment type="similarity">
    <text evidence="1">Belongs to the thioredoxin family.</text>
</comment>
<keyword evidence="5" id="KW-0676">Redox-active center</keyword>
<evidence type="ECO:0000256" key="6">
    <source>
        <dbReference type="SAM" id="MobiDB-lite"/>
    </source>
</evidence>
<evidence type="ECO:0000313" key="9">
    <source>
        <dbReference type="Proteomes" id="UP000626982"/>
    </source>
</evidence>
<dbReference type="PROSITE" id="PS51352">
    <property type="entry name" value="THIOREDOXIN_2"/>
    <property type="match status" value="1"/>
</dbReference>
<feature type="region of interest" description="Disordered" evidence="6">
    <location>
        <begin position="28"/>
        <end position="50"/>
    </location>
</feature>
<reference evidence="9" key="1">
    <citation type="journal article" date="2019" name="Int. J. Syst. Evol. Microbiol.">
        <title>The Global Catalogue of Microorganisms (GCM) 10K type strain sequencing project: providing services to taxonomists for standard genome sequencing and annotation.</title>
        <authorList>
            <consortium name="The Broad Institute Genomics Platform"/>
            <consortium name="The Broad Institute Genome Sequencing Center for Infectious Disease"/>
            <person name="Wu L."/>
            <person name="Ma J."/>
        </authorList>
    </citation>
    <scope>NUCLEOTIDE SEQUENCE [LARGE SCALE GENOMIC DNA]</scope>
    <source>
        <strain evidence="9">CGMCC 1.6960</strain>
    </source>
</reference>
<keyword evidence="3" id="KW-0249">Electron transport</keyword>
<evidence type="ECO:0000256" key="3">
    <source>
        <dbReference type="ARBA" id="ARBA00022982"/>
    </source>
</evidence>
<dbReference type="Gene3D" id="3.40.30.10">
    <property type="entry name" value="Glutaredoxin"/>
    <property type="match status" value="1"/>
</dbReference>
<dbReference type="SUPFAM" id="SSF48452">
    <property type="entry name" value="TPR-like"/>
    <property type="match status" value="1"/>
</dbReference>
<dbReference type="SUPFAM" id="SSF52833">
    <property type="entry name" value="Thioredoxin-like"/>
    <property type="match status" value="1"/>
</dbReference>
<dbReference type="InterPro" id="IPR017937">
    <property type="entry name" value="Thioredoxin_CS"/>
</dbReference>
<accession>A0ABQ2KHX8</accession>
<feature type="domain" description="Thioredoxin" evidence="7">
    <location>
        <begin position="49"/>
        <end position="164"/>
    </location>
</feature>
<evidence type="ECO:0000256" key="5">
    <source>
        <dbReference type="ARBA" id="ARBA00023284"/>
    </source>
</evidence>
<dbReference type="InterPro" id="IPR036249">
    <property type="entry name" value="Thioredoxin-like_sf"/>
</dbReference>